<accession>A0A9W7GE87</accession>
<dbReference type="AlphaFoldDB" id="A0A9W7GE87"/>
<feature type="chain" id="PRO_5040916924" evidence="3">
    <location>
        <begin position="17"/>
        <end position="961"/>
    </location>
</feature>
<name>A0A9W7GE87_9STRA</name>
<keyword evidence="2" id="KW-0472">Membrane</keyword>
<feature type="compositionally biased region" description="Low complexity" evidence="1">
    <location>
        <begin position="918"/>
        <end position="930"/>
    </location>
</feature>
<feature type="signal peptide" evidence="3">
    <location>
        <begin position="1"/>
        <end position="16"/>
    </location>
</feature>
<feature type="transmembrane region" description="Helical" evidence="2">
    <location>
        <begin position="836"/>
        <end position="858"/>
    </location>
</feature>
<dbReference type="OrthoDB" id="189825at2759"/>
<reference evidence="5" key="1">
    <citation type="journal article" date="2023" name="Commun. Biol.">
        <title>Genome analysis of Parmales, the sister group of diatoms, reveals the evolutionary specialization of diatoms from phago-mixotrophs to photoautotrophs.</title>
        <authorList>
            <person name="Ban H."/>
            <person name="Sato S."/>
            <person name="Yoshikawa S."/>
            <person name="Yamada K."/>
            <person name="Nakamura Y."/>
            <person name="Ichinomiya M."/>
            <person name="Sato N."/>
            <person name="Blanc-Mathieu R."/>
            <person name="Endo H."/>
            <person name="Kuwata A."/>
            <person name="Ogata H."/>
        </authorList>
    </citation>
    <scope>NUCLEOTIDE SEQUENCE [LARGE SCALE GENOMIC DNA]</scope>
</reference>
<keyword evidence="5" id="KW-1185">Reference proteome</keyword>
<evidence type="ECO:0000256" key="1">
    <source>
        <dbReference type="SAM" id="MobiDB-lite"/>
    </source>
</evidence>
<feature type="region of interest" description="Disordered" evidence="1">
    <location>
        <begin position="916"/>
        <end position="961"/>
    </location>
</feature>
<evidence type="ECO:0000256" key="3">
    <source>
        <dbReference type="SAM" id="SignalP"/>
    </source>
</evidence>
<keyword evidence="2" id="KW-1133">Transmembrane helix</keyword>
<keyword evidence="3" id="KW-0732">Signal</keyword>
<sequence length="961" mass="106492">MLPCVVLSLSLVSCLAARGTWRNLPGLGPRLDHDFETLDGLGYEHDYVHEEASMGTTVLKYAAVVGHHVKSIDQHEKVEDLTCTSGKLLLHVGQESGIDLGFKPGDILVGSSAYGCHTDEPSGRDHGRHTEEGDEQGGGHGIIRRVQYVDFDQNGDVVVTTSPASHSDCFASSQIDFQYTPPHHGQDPLEAADKRHEIWEDSRREEQKRELLNMDALMDACRRNSSISWLGDVDVNCNMDVLEFFDFYADMFSVNYDPVRKGAKERTIMALGDTVRFDETYAALNLQINSRLYIDNYELDEFRLTIDGNAHAQSIVTITDPVEAAEAFLNRMFEELDVGGCMSTIEFYVSYIPVRIKPCWDLAVEFESSTDIKNFAVRSGFLMDASLSLGVEYDKANADWKGIREWNWEMQYYRPLWHTTAMTTESMMRFYVIPEVTFVLYDVVPLTIYPKPFIGVGFEEKDAQGRLPSEGMGVWKVKLGEARGFSSNDITPNYYVKVEVLGCMDVLWSASESGVAKPHVEDVAREKLYVDHKSWHGEAEGEFFGLHQLNSGAAATSAGGSQYGNRTNTTIPIVKHPGCVLESSKQYQFSDFNFDEWLVFENAPMFAFEASLNENILFEVWDDDGVNWFNEDDLLGSFTFDAVGAAKISFGTVHTTTIQVAEGELDVEIKWERLTEEEYTTFLTDGGFAPEPFDGCWRPDGIAECKTFEDMEASARRRLTEVCEVEAHATTCQCDGLNTHLNYGMDLGLGVGEVLLNFDFNYENTQYSQQRYFSGQLVNFNIWPQTDLVCLDCEGCLAILEERTRSSGWTYNDVVDPETGLAQGWVQTEETGVSKWVWIAAGVGVTVIVAIAGVVVFVRRGRAAGRSFSMDGLSIFRTLGFKAQTGGQGQTVIGKDGRRSSVKSVAMVNAGGGIRKTSSNAVQSSRRSSAMLNKPVGGGKGAVKKHGGPAKGAGTSHGGYV</sequence>
<protein>
    <submittedName>
        <fullName evidence="4">Uncharacterized protein</fullName>
    </submittedName>
</protein>
<evidence type="ECO:0000256" key="2">
    <source>
        <dbReference type="SAM" id="Phobius"/>
    </source>
</evidence>
<evidence type="ECO:0000313" key="4">
    <source>
        <dbReference type="EMBL" id="GMI41718.1"/>
    </source>
</evidence>
<feature type="compositionally biased region" description="Basic and acidic residues" evidence="1">
    <location>
        <begin position="119"/>
        <end position="131"/>
    </location>
</feature>
<dbReference type="CDD" id="cd00030">
    <property type="entry name" value="C2"/>
    <property type="match status" value="1"/>
</dbReference>
<dbReference type="Proteomes" id="UP001165065">
    <property type="component" value="Unassembled WGS sequence"/>
</dbReference>
<feature type="region of interest" description="Disordered" evidence="1">
    <location>
        <begin position="119"/>
        <end position="139"/>
    </location>
</feature>
<evidence type="ECO:0000313" key="5">
    <source>
        <dbReference type="Proteomes" id="UP001165065"/>
    </source>
</evidence>
<feature type="compositionally biased region" description="Gly residues" evidence="1">
    <location>
        <begin position="949"/>
        <end position="961"/>
    </location>
</feature>
<dbReference type="EMBL" id="BRYA01000156">
    <property type="protein sequence ID" value="GMI41718.1"/>
    <property type="molecule type" value="Genomic_DNA"/>
</dbReference>
<organism evidence="4 5">
    <name type="scientific">Triparma columacea</name>
    <dbReference type="NCBI Taxonomy" id="722753"/>
    <lineage>
        <taxon>Eukaryota</taxon>
        <taxon>Sar</taxon>
        <taxon>Stramenopiles</taxon>
        <taxon>Ochrophyta</taxon>
        <taxon>Bolidophyceae</taxon>
        <taxon>Parmales</taxon>
        <taxon>Triparmaceae</taxon>
        <taxon>Triparma</taxon>
    </lineage>
</organism>
<comment type="caution">
    <text evidence="4">The sequence shown here is derived from an EMBL/GenBank/DDBJ whole genome shotgun (WGS) entry which is preliminary data.</text>
</comment>
<keyword evidence="2" id="KW-0812">Transmembrane</keyword>
<proteinExistence type="predicted"/>
<gene>
    <name evidence="4" type="ORF">TrCOL_g4542</name>
</gene>